<feature type="transmembrane region" description="Helical" evidence="8">
    <location>
        <begin position="12"/>
        <end position="33"/>
    </location>
</feature>
<dbReference type="GO" id="GO:0046872">
    <property type="term" value="F:metal ion binding"/>
    <property type="evidence" value="ECO:0007669"/>
    <property type="project" value="UniProtKB-KW"/>
</dbReference>
<dbReference type="Pfam" id="PF00209">
    <property type="entry name" value="SNF"/>
    <property type="match status" value="1"/>
</dbReference>
<reference evidence="9 10" key="1">
    <citation type="submission" date="2013-12" db="EMBL/GenBank/DDBJ databases">
        <title>Draft genome of the parsitic nematode Ancylostoma duodenale.</title>
        <authorList>
            <person name="Mitreva M."/>
        </authorList>
    </citation>
    <scope>NUCLEOTIDE SEQUENCE [LARGE SCALE GENOMIC DNA]</scope>
    <source>
        <strain evidence="9 10">Zhejiang</strain>
    </source>
</reference>
<protein>
    <recommendedName>
        <fullName evidence="11">Sodium:neurotransmitter symporter family protein</fullName>
    </recommendedName>
</protein>
<evidence type="ECO:0000256" key="2">
    <source>
        <dbReference type="ARBA" id="ARBA00022448"/>
    </source>
</evidence>
<dbReference type="PANTHER" id="PTHR11616">
    <property type="entry name" value="SODIUM/CHLORIDE DEPENDENT TRANSPORTER"/>
    <property type="match status" value="1"/>
</dbReference>
<sequence length="135" mass="14896">METRETPPREQWSSWADFIMSCIGYAIGLGNVWRFPYLCYQNGGVRFPWPPVSHHHHHHLHNSLAAIAGAAQPRVTPAKPAVSVLLCKTGGRCNGLEPGRLSSGPRPAVRMTIRLIARASRFDSSAPMESGRLID</sequence>
<keyword evidence="5 8" id="KW-1133">Transmembrane helix</keyword>
<organism evidence="9 10">
    <name type="scientific">Ancylostoma duodenale</name>
    <dbReference type="NCBI Taxonomy" id="51022"/>
    <lineage>
        <taxon>Eukaryota</taxon>
        <taxon>Metazoa</taxon>
        <taxon>Ecdysozoa</taxon>
        <taxon>Nematoda</taxon>
        <taxon>Chromadorea</taxon>
        <taxon>Rhabditida</taxon>
        <taxon>Rhabditina</taxon>
        <taxon>Rhabditomorpha</taxon>
        <taxon>Strongyloidea</taxon>
        <taxon>Ancylostomatidae</taxon>
        <taxon>Ancylostomatinae</taxon>
        <taxon>Ancylostoma</taxon>
    </lineage>
</organism>
<feature type="binding site" evidence="7">
    <location>
        <position position="31"/>
    </location>
    <ligand>
        <name>Na(+)</name>
        <dbReference type="ChEBI" id="CHEBI:29101"/>
        <label>1</label>
    </ligand>
</feature>
<dbReference type="OrthoDB" id="6581954at2759"/>
<dbReference type="GO" id="GO:0005886">
    <property type="term" value="C:plasma membrane"/>
    <property type="evidence" value="ECO:0007669"/>
    <property type="project" value="TreeGrafter"/>
</dbReference>
<evidence type="ECO:0000256" key="6">
    <source>
        <dbReference type="ARBA" id="ARBA00023136"/>
    </source>
</evidence>
<dbReference type="Proteomes" id="UP000054047">
    <property type="component" value="Unassembled WGS sequence"/>
</dbReference>
<evidence type="ECO:0000313" key="10">
    <source>
        <dbReference type="Proteomes" id="UP000054047"/>
    </source>
</evidence>
<keyword evidence="7" id="KW-0915">Sodium</keyword>
<feature type="binding site" evidence="7">
    <location>
        <position position="24"/>
    </location>
    <ligand>
        <name>Na(+)</name>
        <dbReference type="ChEBI" id="CHEBI:29101"/>
        <label>1</label>
    </ligand>
</feature>
<dbReference type="EMBL" id="KN730326">
    <property type="protein sequence ID" value="KIH61202.1"/>
    <property type="molecule type" value="Genomic_DNA"/>
</dbReference>
<evidence type="ECO:0008006" key="11">
    <source>
        <dbReference type="Google" id="ProtNLM"/>
    </source>
</evidence>
<accession>A0A0C2DFG1</accession>
<evidence type="ECO:0000256" key="8">
    <source>
        <dbReference type="SAM" id="Phobius"/>
    </source>
</evidence>
<dbReference type="InterPro" id="IPR037272">
    <property type="entry name" value="SNS_sf"/>
</dbReference>
<keyword evidence="3 8" id="KW-0812">Transmembrane</keyword>
<evidence type="ECO:0000313" key="9">
    <source>
        <dbReference type="EMBL" id="KIH61202.1"/>
    </source>
</evidence>
<evidence type="ECO:0000256" key="7">
    <source>
        <dbReference type="PIRSR" id="PIRSR600175-1"/>
    </source>
</evidence>
<dbReference type="PANTHER" id="PTHR11616:SF265">
    <property type="entry name" value="TRANSPORTER"/>
    <property type="match status" value="1"/>
</dbReference>
<keyword evidence="2" id="KW-0813">Transport</keyword>
<name>A0A0C2DFG1_9BILA</name>
<dbReference type="GO" id="GO:0005332">
    <property type="term" value="F:gamma-aminobutyric acid:sodium:chloride symporter activity"/>
    <property type="evidence" value="ECO:0007669"/>
    <property type="project" value="TreeGrafter"/>
</dbReference>
<dbReference type="InterPro" id="IPR000175">
    <property type="entry name" value="Na/ntran_symport"/>
</dbReference>
<evidence type="ECO:0000256" key="4">
    <source>
        <dbReference type="ARBA" id="ARBA00022847"/>
    </source>
</evidence>
<keyword evidence="4" id="KW-0769">Symport</keyword>
<dbReference type="SUPFAM" id="SSF161070">
    <property type="entry name" value="SNF-like"/>
    <property type="match status" value="1"/>
</dbReference>
<dbReference type="AlphaFoldDB" id="A0A0C2DFG1"/>
<keyword evidence="10" id="KW-1185">Reference proteome</keyword>
<feature type="binding site" evidence="7">
    <location>
        <position position="26"/>
    </location>
    <ligand>
        <name>Na(+)</name>
        <dbReference type="ChEBI" id="CHEBI:29101"/>
        <label>1</label>
    </ligand>
</feature>
<keyword evidence="6 8" id="KW-0472">Membrane</keyword>
<evidence type="ECO:0000256" key="5">
    <source>
        <dbReference type="ARBA" id="ARBA00022989"/>
    </source>
</evidence>
<dbReference type="GO" id="GO:0043005">
    <property type="term" value="C:neuron projection"/>
    <property type="evidence" value="ECO:0007669"/>
    <property type="project" value="TreeGrafter"/>
</dbReference>
<dbReference type="PROSITE" id="PS50267">
    <property type="entry name" value="NA_NEUROTRAN_SYMP_3"/>
    <property type="match status" value="1"/>
</dbReference>
<comment type="subcellular location">
    <subcellularLocation>
        <location evidence="1">Membrane</location>
        <topology evidence="1">Multi-pass membrane protein</topology>
    </subcellularLocation>
</comment>
<keyword evidence="7" id="KW-0479">Metal-binding</keyword>
<evidence type="ECO:0000256" key="3">
    <source>
        <dbReference type="ARBA" id="ARBA00022692"/>
    </source>
</evidence>
<proteinExistence type="predicted"/>
<gene>
    <name evidence="9" type="ORF">ANCDUO_08533</name>
</gene>
<evidence type="ECO:0000256" key="1">
    <source>
        <dbReference type="ARBA" id="ARBA00004141"/>
    </source>
</evidence>